<feature type="non-terminal residue" evidence="2">
    <location>
        <position position="200"/>
    </location>
</feature>
<evidence type="ECO:0000256" key="1">
    <source>
        <dbReference type="SAM" id="Phobius"/>
    </source>
</evidence>
<feature type="transmembrane region" description="Helical" evidence="1">
    <location>
        <begin position="119"/>
        <end position="138"/>
    </location>
</feature>
<organism evidence="2 3">
    <name type="scientific">Symbiodinium pilosum</name>
    <name type="common">Dinoflagellate</name>
    <dbReference type="NCBI Taxonomy" id="2952"/>
    <lineage>
        <taxon>Eukaryota</taxon>
        <taxon>Sar</taxon>
        <taxon>Alveolata</taxon>
        <taxon>Dinophyceae</taxon>
        <taxon>Suessiales</taxon>
        <taxon>Symbiodiniaceae</taxon>
        <taxon>Symbiodinium</taxon>
    </lineage>
</organism>
<dbReference type="AlphaFoldDB" id="A0A812VZ64"/>
<feature type="transmembrane region" description="Helical" evidence="1">
    <location>
        <begin position="144"/>
        <end position="162"/>
    </location>
</feature>
<gene>
    <name evidence="2" type="ORF">SPIL2461_LOCUS17880</name>
</gene>
<accession>A0A812VZ64</accession>
<dbReference type="EMBL" id="CAJNIZ010043427">
    <property type="protein sequence ID" value="CAE7660181.1"/>
    <property type="molecule type" value="Genomic_DNA"/>
</dbReference>
<name>A0A812VZ64_SYMPI</name>
<sequence length="200" mass="21151">MAQVECVAVNCALATDVFRGEKSAAVLGDQRIEDLTRDITAAGRAAIDDMLSPPEGWQRTGSALVNGMVSLANLRKRKAQSTGSSQEEALGLGDFADPELILGFVVAVPRYVLSTALKAPTLLAGVVAFYLICAVLPSGLLGDLVMIAFEAVLFRVILEVLLRDRDMILAKSIKDVCQKKDAPGSVVAVLGAAHCNGVRR</sequence>
<protein>
    <submittedName>
        <fullName evidence="2">Uncharacterized protein</fullName>
    </submittedName>
</protein>
<comment type="caution">
    <text evidence="2">The sequence shown here is derived from an EMBL/GenBank/DDBJ whole genome shotgun (WGS) entry which is preliminary data.</text>
</comment>
<dbReference type="OrthoDB" id="193600at2759"/>
<dbReference type="Proteomes" id="UP000649617">
    <property type="component" value="Unassembled WGS sequence"/>
</dbReference>
<evidence type="ECO:0000313" key="3">
    <source>
        <dbReference type="Proteomes" id="UP000649617"/>
    </source>
</evidence>
<reference evidence="2" key="1">
    <citation type="submission" date="2021-02" db="EMBL/GenBank/DDBJ databases">
        <authorList>
            <person name="Dougan E. K."/>
            <person name="Rhodes N."/>
            <person name="Thang M."/>
            <person name="Chan C."/>
        </authorList>
    </citation>
    <scope>NUCLEOTIDE SEQUENCE</scope>
</reference>
<keyword evidence="1" id="KW-0812">Transmembrane</keyword>
<evidence type="ECO:0000313" key="2">
    <source>
        <dbReference type="EMBL" id="CAE7660181.1"/>
    </source>
</evidence>
<proteinExistence type="predicted"/>
<keyword evidence="1" id="KW-1133">Transmembrane helix</keyword>
<keyword evidence="1" id="KW-0472">Membrane</keyword>
<keyword evidence="3" id="KW-1185">Reference proteome</keyword>